<proteinExistence type="predicted"/>
<feature type="signal peptide" evidence="1">
    <location>
        <begin position="1"/>
        <end position="20"/>
    </location>
</feature>
<organism evidence="2 3">
    <name type="scientific">Deinococcus indicus</name>
    <dbReference type="NCBI Taxonomy" id="223556"/>
    <lineage>
        <taxon>Bacteria</taxon>
        <taxon>Thermotogati</taxon>
        <taxon>Deinococcota</taxon>
        <taxon>Deinococci</taxon>
        <taxon>Deinococcales</taxon>
        <taxon>Deinococcaceae</taxon>
        <taxon>Deinococcus</taxon>
    </lineage>
</organism>
<name>A0A246BQ27_9DEIO</name>
<dbReference type="OrthoDB" id="67632at2"/>
<sequence length="221" mass="22526">MNASLPALLAGLILAGLSCAPRPTPDSAQGGGSVIFPPAAGTAVFSGPAGTDVARAAVTASGRYDLTLPPDPTLPAAAPTLLDLLGPALPEGTAATCQGSLTTDPPAARLLVLSGGRYLIGAQVTGTLRPAPQAIGTQQVQVTTRQFVYSDRAATLGSAQTCTFTSGGLTVPGTLRVRPTLRRGWNILETRLQLGPDRLNADVTDAATGATVDWLYRPRSD</sequence>
<evidence type="ECO:0000313" key="3">
    <source>
        <dbReference type="Proteomes" id="UP000197208"/>
    </source>
</evidence>
<feature type="chain" id="PRO_5012625341" description="Lipoprotein" evidence="1">
    <location>
        <begin position="21"/>
        <end position="221"/>
    </location>
</feature>
<keyword evidence="1" id="KW-0732">Signal</keyword>
<dbReference type="Proteomes" id="UP000197208">
    <property type="component" value="Unassembled WGS sequence"/>
</dbReference>
<comment type="caution">
    <text evidence="2">The sequence shown here is derived from an EMBL/GenBank/DDBJ whole genome shotgun (WGS) entry which is preliminary data.</text>
</comment>
<dbReference type="RefSeq" id="WP_088247580.1">
    <property type="nucleotide sequence ID" value="NZ_BNAM01000002.1"/>
</dbReference>
<keyword evidence="3" id="KW-1185">Reference proteome</keyword>
<reference evidence="2 3" key="1">
    <citation type="submission" date="2017-05" db="EMBL/GenBank/DDBJ databases">
        <title>De novo genome assembly of Deniococcus indicus strain DR1.</title>
        <authorList>
            <person name="Chauhan D."/>
            <person name="Yennamalli R.M."/>
            <person name="Priyadarshini R."/>
        </authorList>
    </citation>
    <scope>NUCLEOTIDE SEQUENCE [LARGE SCALE GENOMIC DNA]</scope>
    <source>
        <strain evidence="2 3">DR1</strain>
    </source>
</reference>
<evidence type="ECO:0008006" key="4">
    <source>
        <dbReference type="Google" id="ProtNLM"/>
    </source>
</evidence>
<evidence type="ECO:0000256" key="1">
    <source>
        <dbReference type="SAM" id="SignalP"/>
    </source>
</evidence>
<dbReference type="AlphaFoldDB" id="A0A246BQ27"/>
<accession>A0A246BQ27</accession>
<gene>
    <name evidence="2" type="ORF">CBQ26_05885</name>
</gene>
<evidence type="ECO:0000313" key="2">
    <source>
        <dbReference type="EMBL" id="OWL97773.1"/>
    </source>
</evidence>
<protein>
    <recommendedName>
        <fullName evidence="4">Lipoprotein</fullName>
    </recommendedName>
</protein>
<dbReference type="EMBL" id="NHMK01000009">
    <property type="protein sequence ID" value="OWL97773.1"/>
    <property type="molecule type" value="Genomic_DNA"/>
</dbReference>